<feature type="region of interest" description="Disordered" evidence="1">
    <location>
        <begin position="1"/>
        <end position="32"/>
    </location>
</feature>
<dbReference type="AlphaFoldDB" id="D8PA58"/>
<evidence type="ECO:0000313" key="2">
    <source>
        <dbReference type="EMBL" id="CBK40117.1"/>
    </source>
</evidence>
<dbReference type="HOGENOM" id="CLU_2380886_0_0_0"/>
<proteinExistence type="predicted"/>
<keyword evidence="3" id="KW-1185">Reference proteome</keyword>
<dbReference type="Proteomes" id="UP000001660">
    <property type="component" value="Chromosome"/>
</dbReference>
<dbReference type="STRING" id="330214.NIDE0338"/>
<reference evidence="2 3" key="1">
    <citation type="journal article" date="2010" name="Proc. Natl. Acad. Sci. U.S.A.">
        <title>A Nitrospira metagenome illuminates the physiology and evolution of globally important nitrite-oxidizing bacteria.</title>
        <authorList>
            <person name="Lucker S."/>
            <person name="Wagner M."/>
            <person name="Maixner F."/>
            <person name="Pelletier E."/>
            <person name="Koch H."/>
            <person name="Vacherie B."/>
            <person name="Rattei T."/>
            <person name="Sinninghe Damste J."/>
            <person name="Spieck E."/>
            <person name="Le Paslier D."/>
            <person name="Daims H."/>
        </authorList>
    </citation>
    <scope>NUCLEOTIDE SEQUENCE [LARGE SCALE GENOMIC DNA]</scope>
</reference>
<sequence>MTVPLHTPTLCKRHHAVKNPRGDSRGHEGTIEDRFWDSSDAKGSEHKDAYVRFAALVAAIVRIVCRRAKERTEISLVLTGARKKSLAGIPWVMG</sequence>
<dbReference type="EMBL" id="FP929003">
    <property type="protein sequence ID" value="CBK40117.1"/>
    <property type="molecule type" value="Genomic_DNA"/>
</dbReference>
<accession>D8PA58</accession>
<protein>
    <submittedName>
        <fullName evidence="2">Uncharacterized protein</fullName>
    </submittedName>
</protein>
<name>D8PA58_9BACT</name>
<dbReference type="KEGG" id="nde:NIDE0338"/>
<evidence type="ECO:0000256" key="1">
    <source>
        <dbReference type="SAM" id="MobiDB-lite"/>
    </source>
</evidence>
<evidence type="ECO:0000313" key="3">
    <source>
        <dbReference type="Proteomes" id="UP000001660"/>
    </source>
</evidence>
<feature type="compositionally biased region" description="Basic and acidic residues" evidence="1">
    <location>
        <begin position="20"/>
        <end position="32"/>
    </location>
</feature>
<organism evidence="2 3">
    <name type="scientific">Nitrospira defluvii</name>
    <dbReference type="NCBI Taxonomy" id="330214"/>
    <lineage>
        <taxon>Bacteria</taxon>
        <taxon>Pseudomonadati</taxon>
        <taxon>Nitrospirota</taxon>
        <taxon>Nitrospiria</taxon>
        <taxon>Nitrospirales</taxon>
        <taxon>Nitrospiraceae</taxon>
        <taxon>Nitrospira</taxon>
    </lineage>
</organism>
<gene>
    <name evidence="2" type="ORF">NIDE0338</name>
</gene>